<feature type="domain" description="Exocyst complex component Sec10-like alpha-helical bundle" evidence="6">
    <location>
        <begin position="218"/>
        <end position="845"/>
    </location>
</feature>
<accession>A0AAV6WNA0</accession>
<keyword evidence="3" id="KW-0268">Exocytosis</keyword>
<dbReference type="InterPro" id="IPR009976">
    <property type="entry name" value="Sec10-like"/>
</dbReference>
<evidence type="ECO:0000256" key="5">
    <source>
        <dbReference type="SAM" id="MobiDB-lite"/>
    </source>
</evidence>
<feature type="domain" description="Exocyst complex component Sec10 N-terminal" evidence="7">
    <location>
        <begin position="95"/>
        <end position="211"/>
    </location>
</feature>
<reference evidence="8" key="1">
    <citation type="submission" date="2019-10" db="EMBL/GenBank/DDBJ databases">
        <authorList>
            <person name="Zhang R."/>
            <person name="Pan Y."/>
            <person name="Wang J."/>
            <person name="Ma R."/>
            <person name="Yu S."/>
        </authorList>
    </citation>
    <scope>NUCLEOTIDE SEQUENCE</scope>
    <source>
        <strain evidence="8">LA-IB0</strain>
        <tissue evidence="8">Leaf</tissue>
    </source>
</reference>
<evidence type="ECO:0000256" key="2">
    <source>
        <dbReference type="ARBA" id="ARBA00022448"/>
    </source>
</evidence>
<evidence type="ECO:0000313" key="8">
    <source>
        <dbReference type="EMBL" id="KAG8368470.1"/>
    </source>
</evidence>
<sequence>MKETKDGTRTGRSKSSSTDSYPLVLDIDDFKGDFSFDALFGNLVNNLLPSYLEDETDASEGHGANDVMSNGHLRTPSDGGKLAQEIPGPLFPEVDALLSLFKNSCTQLTDLRKQIDGKLYNLKNEVATQDSKHRKTLSELEKGVDGLFDSFARLDSRISSVGQTAAKIGDHLQSADVQRETASQTIDLIKYLMEFNSSPGDLMEISPLFSDDGRVAEAAAIAQKLRTFFFSIRYRSMKCSLTSMNLGSFAEEDIGRQGMAVSSVVGNATASRGLEVAVVNLQEYCNELENRLLSRFDAASQKRELSSMAECAKILSKFNRGTSAMQHYVGLCPMFDLEVMNADARPVLGDPGSQPSPNNVARELSSLYKEITDTVRKESATITAVFPFPNDVMLILVQRVLEDRVPKLLEKLLIKPSLVNPPPMEEGGLILYLRMLAVAYEKTLDLARDLRGVGCGDLDVEGLTESLFVPHKDIYIEYERASLMQLYKAKTEELQLESQQSSESMGTIGRSKGASVASSQQTISVTVVTEFVRWNEEAVSRCTLFSSQPATLAANVRAVFTCLLDQVSLYITEGLERARDGLTEAAALREHYLIGTIVSRRVAAAAASAAEAAAAAGESSFRSFMVAVQRCGSSVAIVQQYFSNSISRLLLPVDGAHAASCEEMATVMSRAEGAAYKGLQQCIETVMAEVERLLSAEQKNTDYRSTDDGIGDHRATIACTRVIAYLSRVLEAAFTALEGLNKQAFLTELGNRLHKGLLNHWHKFTFNPSGGLRLKRDITEYGEFVRSFNAPTVDEKFEVLSIMANVFIVAPESLSTLFEGTPSIRKDAQRFIQLRDDYKSAKLAARLASLWPSSS</sequence>
<dbReference type="InterPro" id="IPR048625">
    <property type="entry name" value="Sec10_N"/>
</dbReference>
<dbReference type="Pfam" id="PF20667">
    <property type="entry name" value="Sec10_N"/>
    <property type="match status" value="1"/>
</dbReference>
<evidence type="ECO:0008006" key="10">
    <source>
        <dbReference type="Google" id="ProtNLM"/>
    </source>
</evidence>
<dbReference type="AlphaFoldDB" id="A0AAV6WNA0"/>
<dbReference type="Proteomes" id="UP000826271">
    <property type="component" value="Unassembled WGS sequence"/>
</dbReference>
<comment type="similarity">
    <text evidence="1">Belongs to the SEC10 family.</text>
</comment>
<evidence type="ECO:0000256" key="1">
    <source>
        <dbReference type="ARBA" id="ARBA00006572"/>
    </source>
</evidence>
<keyword evidence="4" id="KW-0175">Coiled coil</keyword>
<dbReference type="Pfam" id="PF07393">
    <property type="entry name" value="Sec10_HB"/>
    <property type="match status" value="1"/>
</dbReference>
<feature type="region of interest" description="Disordered" evidence="5">
    <location>
        <begin position="57"/>
        <end position="81"/>
    </location>
</feature>
<dbReference type="InterPro" id="IPR048627">
    <property type="entry name" value="Sec10_HB"/>
</dbReference>
<dbReference type="PANTHER" id="PTHR12100">
    <property type="entry name" value="SEC10"/>
    <property type="match status" value="1"/>
</dbReference>
<keyword evidence="9" id="KW-1185">Reference proteome</keyword>
<name>A0AAV6WNA0_9LAMI</name>
<evidence type="ECO:0000256" key="4">
    <source>
        <dbReference type="ARBA" id="ARBA00023054"/>
    </source>
</evidence>
<evidence type="ECO:0000259" key="7">
    <source>
        <dbReference type="Pfam" id="PF20667"/>
    </source>
</evidence>
<keyword evidence="2" id="KW-0813">Transport</keyword>
<evidence type="ECO:0000313" key="9">
    <source>
        <dbReference type="Proteomes" id="UP000826271"/>
    </source>
</evidence>
<dbReference type="EMBL" id="WHWC01000015">
    <property type="protein sequence ID" value="KAG8368470.1"/>
    <property type="molecule type" value="Genomic_DNA"/>
</dbReference>
<organism evidence="8 9">
    <name type="scientific">Buddleja alternifolia</name>
    <dbReference type="NCBI Taxonomy" id="168488"/>
    <lineage>
        <taxon>Eukaryota</taxon>
        <taxon>Viridiplantae</taxon>
        <taxon>Streptophyta</taxon>
        <taxon>Embryophyta</taxon>
        <taxon>Tracheophyta</taxon>
        <taxon>Spermatophyta</taxon>
        <taxon>Magnoliopsida</taxon>
        <taxon>eudicotyledons</taxon>
        <taxon>Gunneridae</taxon>
        <taxon>Pentapetalae</taxon>
        <taxon>asterids</taxon>
        <taxon>lamiids</taxon>
        <taxon>Lamiales</taxon>
        <taxon>Scrophulariaceae</taxon>
        <taxon>Buddlejeae</taxon>
        <taxon>Buddleja</taxon>
    </lineage>
</organism>
<evidence type="ECO:0000256" key="3">
    <source>
        <dbReference type="ARBA" id="ARBA00022483"/>
    </source>
</evidence>
<dbReference type="GO" id="GO:0006887">
    <property type="term" value="P:exocytosis"/>
    <property type="evidence" value="ECO:0007669"/>
    <property type="project" value="UniProtKB-KW"/>
</dbReference>
<gene>
    <name evidence="8" type="ORF">BUALT_Bualt15G0048700</name>
</gene>
<proteinExistence type="inferred from homology"/>
<evidence type="ECO:0000259" key="6">
    <source>
        <dbReference type="Pfam" id="PF07393"/>
    </source>
</evidence>
<dbReference type="PANTHER" id="PTHR12100:SF0">
    <property type="entry name" value="EXOCYST COMPLEX COMPONENT 5"/>
    <property type="match status" value="1"/>
</dbReference>
<protein>
    <recommendedName>
        <fullName evidence="10">Exocyst complex component Sec10</fullName>
    </recommendedName>
</protein>
<dbReference type="GO" id="GO:0006893">
    <property type="term" value="P:Golgi to plasma membrane transport"/>
    <property type="evidence" value="ECO:0007669"/>
    <property type="project" value="TreeGrafter"/>
</dbReference>
<dbReference type="GO" id="GO:0000145">
    <property type="term" value="C:exocyst"/>
    <property type="evidence" value="ECO:0007669"/>
    <property type="project" value="TreeGrafter"/>
</dbReference>
<comment type="caution">
    <text evidence="8">The sequence shown here is derived from an EMBL/GenBank/DDBJ whole genome shotgun (WGS) entry which is preliminary data.</text>
</comment>